<dbReference type="OrthoDB" id="10049972at2759"/>
<protein>
    <recommendedName>
        <fullName evidence="1">K Homology domain-containing protein</fullName>
    </recommendedName>
</protein>
<dbReference type="InterPro" id="IPR004088">
    <property type="entry name" value="KH_dom_type_1"/>
</dbReference>
<feature type="domain" description="K Homology" evidence="1">
    <location>
        <begin position="54"/>
        <end position="91"/>
    </location>
</feature>
<dbReference type="Pfam" id="PF00013">
    <property type="entry name" value="KH_1"/>
    <property type="match status" value="1"/>
</dbReference>
<reference evidence="3" key="1">
    <citation type="submission" date="2021-02" db="EMBL/GenBank/DDBJ databases">
        <authorList>
            <person name="Nowell W R."/>
        </authorList>
    </citation>
    <scope>NUCLEOTIDE SEQUENCE</scope>
</reference>
<dbReference type="EMBL" id="CAJOAY010000958">
    <property type="protein sequence ID" value="CAF3767097.1"/>
    <property type="molecule type" value="Genomic_DNA"/>
</dbReference>
<dbReference type="AlphaFoldDB" id="A0A818ZB20"/>
<evidence type="ECO:0000313" key="4">
    <source>
        <dbReference type="Proteomes" id="UP000663881"/>
    </source>
</evidence>
<dbReference type="SUPFAM" id="SSF54791">
    <property type="entry name" value="Eukaryotic type KH-domain (KH-domain type I)"/>
    <property type="match status" value="1"/>
</dbReference>
<sequence length="134" mass="16329">MTDTILMNEIKQELNKKWEEASEFEFIQKKFSFHHNHFQFVCLSFESKLSMHERRKIVGRFIGKNDQHIRDLQDKYNIRIQIVDQSSSRKIVQKKFAKIQDKDKLDKLYLLITNKNKITRKKKLMILIILNYRN</sequence>
<evidence type="ECO:0000259" key="1">
    <source>
        <dbReference type="Pfam" id="PF00013"/>
    </source>
</evidence>
<dbReference type="InterPro" id="IPR036612">
    <property type="entry name" value="KH_dom_type_1_sf"/>
</dbReference>
<organism evidence="3 4">
    <name type="scientific">Adineta steineri</name>
    <dbReference type="NCBI Taxonomy" id="433720"/>
    <lineage>
        <taxon>Eukaryota</taxon>
        <taxon>Metazoa</taxon>
        <taxon>Spiralia</taxon>
        <taxon>Gnathifera</taxon>
        <taxon>Rotifera</taxon>
        <taxon>Eurotatoria</taxon>
        <taxon>Bdelloidea</taxon>
        <taxon>Adinetida</taxon>
        <taxon>Adinetidae</taxon>
        <taxon>Adineta</taxon>
    </lineage>
</organism>
<gene>
    <name evidence="3" type="ORF">OKA104_LOCUS16592</name>
    <name evidence="2" type="ORF">VCS650_LOCUS4854</name>
</gene>
<dbReference type="GO" id="GO:0003723">
    <property type="term" value="F:RNA binding"/>
    <property type="evidence" value="ECO:0007669"/>
    <property type="project" value="InterPro"/>
</dbReference>
<evidence type="ECO:0000313" key="3">
    <source>
        <dbReference type="EMBL" id="CAF3767097.1"/>
    </source>
</evidence>
<proteinExistence type="predicted"/>
<accession>A0A818ZB20</accession>
<dbReference type="Proteomes" id="UP000663891">
    <property type="component" value="Unassembled WGS sequence"/>
</dbReference>
<dbReference type="EMBL" id="CAJNON010000028">
    <property type="protein sequence ID" value="CAF0816864.1"/>
    <property type="molecule type" value="Genomic_DNA"/>
</dbReference>
<dbReference type="Proteomes" id="UP000663881">
    <property type="component" value="Unassembled WGS sequence"/>
</dbReference>
<dbReference type="Gene3D" id="3.30.1370.10">
    <property type="entry name" value="K Homology domain, type 1"/>
    <property type="match status" value="1"/>
</dbReference>
<name>A0A818ZB20_9BILA</name>
<comment type="caution">
    <text evidence="3">The sequence shown here is derived from an EMBL/GenBank/DDBJ whole genome shotgun (WGS) entry which is preliminary data.</text>
</comment>
<evidence type="ECO:0000313" key="2">
    <source>
        <dbReference type="EMBL" id="CAF0816864.1"/>
    </source>
</evidence>